<dbReference type="InterPro" id="IPR036961">
    <property type="entry name" value="Kinesin_motor_dom_sf"/>
</dbReference>
<dbReference type="InterPro" id="IPR015943">
    <property type="entry name" value="WD40/YVTN_repeat-like_dom_sf"/>
</dbReference>
<dbReference type="InterPro" id="IPR019821">
    <property type="entry name" value="Kinesin_motor_CS"/>
</dbReference>
<name>A0AAD9GZN5_9STRA</name>
<dbReference type="SUPFAM" id="SSF50978">
    <property type="entry name" value="WD40 repeat-like"/>
    <property type="match status" value="1"/>
</dbReference>
<gene>
    <name evidence="8" type="ORF">P3T76_001624</name>
</gene>
<feature type="region of interest" description="Disordered" evidence="6">
    <location>
        <begin position="383"/>
        <end position="410"/>
    </location>
</feature>
<evidence type="ECO:0000313" key="9">
    <source>
        <dbReference type="Proteomes" id="UP001259832"/>
    </source>
</evidence>
<keyword evidence="1 4" id="KW-0547">Nucleotide-binding</keyword>
<dbReference type="PROSITE" id="PS50294">
    <property type="entry name" value="WD_REPEATS_REGION"/>
    <property type="match status" value="2"/>
</dbReference>
<keyword evidence="4" id="KW-0505">Motor protein</keyword>
<dbReference type="EMBL" id="JASMQC010000002">
    <property type="protein sequence ID" value="KAK1947614.1"/>
    <property type="molecule type" value="Genomic_DNA"/>
</dbReference>
<reference evidence="8" key="1">
    <citation type="submission" date="2023-08" db="EMBL/GenBank/DDBJ databases">
        <title>Reference Genome Resource for the Citrus Pathogen Phytophthora citrophthora.</title>
        <authorList>
            <person name="Moller H."/>
            <person name="Coetzee B."/>
            <person name="Rose L.J."/>
            <person name="Van Niekerk J.M."/>
        </authorList>
    </citation>
    <scope>NUCLEOTIDE SEQUENCE</scope>
    <source>
        <strain evidence="8">STE-U-9442</strain>
    </source>
</reference>
<dbReference type="InterPro" id="IPR027417">
    <property type="entry name" value="P-loop_NTPase"/>
</dbReference>
<evidence type="ECO:0000256" key="6">
    <source>
        <dbReference type="SAM" id="MobiDB-lite"/>
    </source>
</evidence>
<accession>A0AAD9GZN5</accession>
<comment type="caution">
    <text evidence="8">The sequence shown here is derived from an EMBL/GenBank/DDBJ whole genome shotgun (WGS) entry which is preliminary data.</text>
</comment>
<dbReference type="PROSITE" id="PS50082">
    <property type="entry name" value="WD_REPEATS_2"/>
    <property type="match status" value="2"/>
</dbReference>
<dbReference type="SMART" id="SM00129">
    <property type="entry name" value="KISc"/>
    <property type="match status" value="1"/>
</dbReference>
<dbReference type="PROSITE" id="PS00411">
    <property type="entry name" value="KINESIN_MOTOR_1"/>
    <property type="match status" value="1"/>
</dbReference>
<keyword evidence="2 4" id="KW-0067">ATP-binding</keyword>
<evidence type="ECO:0000259" key="7">
    <source>
        <dbReference type="PROSITE" id="PS50067"/>
    </source>
</evidence>
<dbReference type="PRINTS" id="PR00380">
    <property type="entry name" value="KINESINHEAVY"/>
</dbReference>
<dbReference type="Gene3D" id="6.10.250.3110">
    <property type="match status" value="1"/>
</dbReference>
<organism evidence="8 9">
    <name type="scientific">Phytophthora citrophthora</name>
    <dbReference type="NCBI Taxonomy" id="4793"/>
    <lineage>
        <taxon>Eukaryota</taxon>
        <taxon>Sar</taxon>
        <taxon>Stramenopiles</taxon>
        <taxon>Oomycota</taxon>
        <taxon>Peronosporomycetes</taxon>
        <taxon>Peronosporales</taxon>
        <taxon>Peronosporaceae</taxon>
        <taxon>Phytophthora</taxon>
    </lineage>
</organism>
<feature type="domain" description="Kinesin motor" evidence="7">
    <location>
        <begin position="1004"/>
        <end position="1349"/>
    </location>
</feature>
<dbReference type="Pfam" id="PF00225">
    <property type="entry name" value="Kinesin"/>
    <property type="match status" value="1"/>
</dbReference>
<dbReference type="Proteomes" id="UP001259832">
    <property type="component" value="Unassembled WGS sequence"/>
</dbReference>
<dbReference type="InterPro" id="IPR001752">
    <property type="entry name" value="Kinesin_motor_dom"/>
</dbReference>
<evidence type="ECO:0000313" key="8">
    <source>
        <dbReference type="EMBL" id="KAK1947614.1"/>
    </source>
</evidence>
<dbReference type="InterPro" id="IPR027640">
    <property type="entry name" value="Kinesin-like_fam"/>
</dbReference>
<dbReference type="PANTHER" id="PTHR47972">
    <property type="entry name" value="KINESIN-LIKE PROTEIN KLP-3"/>
    <property type="match status" value="1"/>
</dbReference>
<feature type="coiled-coil region" evidence="5">
    <location>
        <begin position="1424"/>
        <end position="1533"/>
    </location>
</feature>
<dbReference type="PROSITE" id="PS50067">
    <property type="entry name" value="KINESIN_MOTOR_2"/>
    <property type="match status" value="1"/>
</dbReference>
<keyword evidence="3" id="KW-0853">WD repeat</keyword>
<dbReference type="InterPro" id="IPR001680">
    <property type="entry name" value="WD40_rpt"/>
</dbReference>
<evidence type="ECO:0000256" key="4">
    <source>
        <dbReference type="PROSITE-ProRule" id="PRU00283"/>
    </source>
</evidence>
<dbReference type="GO" id="GO:0005524">
    <property type="term" value="F:ATP binding"/>
    <property type="evidence" value="ECO:0007669"/>
    <property type="project" value="UniProtKB-UniRule"/>
</dbReference>
<dbReference type="SMART" id="SM00320">
    <property type="entry name" value="WD40"/>
    <property type="match status" value="5"/>
</dbReference>
<feature type="repeat" description="WD" evidence="3">
    <location>
        <begin position="180"/>
        <end position="221"/>
    </location>
</feature>
<evidence type="ECO:0000256" key="2">
    <source>
        <dbReference type="ARBA" id="ARBA00022840"/>
    </source>
</evidence>
<feature type="binding site" evidence="4">
    <location>
        <begin position="1093"/>
        <end position="1100"/>
    </location>
    <ligand>
        <name>ATP</name>
        <dbReference type="ChEBI" id="CHEBI:30616"/>
    </ligand>
</feature>
<keyword evidence="5" id="KW-0175">Coiled coil</keyword>
<evidence type="ECO:0000256" key="3">
    <source>
        <dbReference type="PROSITE-ProRule" id="PRU00221"/>
    </source>
</evidence>
<dbReference type="Gene3D" id="3.40.850.10">
    <property type="entry name" value="Kinesin motor domain"/>
    <property type="match status" value="1"/>
</dbReference>
<feature type="coiled-coil region" evidence="5">
    <location>
        <begin position="536"/>
        <end position="933"/>
    </location>
</feature>
<dbReference type="GO" id="GO:0008017">
    <property type="term" value="F:microtubule binding"/>
    <property type="evidence" value="ECO:0007669"/>
    <property type="project" value="InterPro"/>
</dbReference>
<proteinExistence type="inferred from homology"/>
<dbReference type="GO" id="GO:0003777">
    <property type="term" value="F:microtubule motor activity"/>
    <property type="evidence" value="ECO:0007669"/>
    <property type="project" value="InterPro"/>
</dbReference>
<dbReference type="SUPFAM" id="SSF52540">
    <property type="entry name" value="P-loop containing nucleoside triphosphate hydrolases"/>
    <property type="match status" value="1"/>
</dbReference>
<comment type="similarity">
    <text evidence="4">Belongs to the TRAFAC class myosin-kinesin ATPase superfamily. Kinesin family.</text>
</comment>
<sequence length="1573" mass="177536">MPPPMAVDSVGADVADIVPSSLLPRLRKKAYKFSSYAREDHGNALYCVTFCNVLPIYERMFAVAGGNRLTVYECLENGGLDVIQVYCDGDQEEQYFTAAWTVDVLTGSPLLAAAGFRGHIKVINCITQSVVIVLSGHGNAVNELKFHPVDPSLLFSAGKDESIRLWNTLTGVCVAIFAGHMGHRDDVLSLDIHLKGSCFVSSGMDNTVKIWDLEDEVVQTAIKKSYTEPRPKDRPFDTKFIQFPAFCTSKVHADYVDCVRMVGDLILSKSTGNKVIFWKPNPSRGKDAVTVLREYHYKDADLWFMKFGLDSQLEVMAVGNKKGLVSVFDLDAEQERSICKLTHNSCKSTVRQVCFSKSGRTIITCSDDATVWHETFIMGTKRRKGGELPTGSRGASSLSYAATERPPPAKIPKTATIAASSSNLRRFGFKGPSITQLPTPSSKAHGELLTNDRLAVSAAVEPIDLDIHVLEKFHESFSPETLATLEQLLAFRHKTNKFAVKARKEEQINYIKQLKAGVRDVVTKIQEFGKISAEMDDKLTSEKATLERRLAVLQQSARNKDQSEAELKQLRQQKEVMEKSIARVRASEQEVVRSNASLRDNTVKLEIQLEETRKENEQLTLDLKAHETRIQDESRHFEERKQELEKFYVKKGLDEDKRKQAELENLQEQLGKTREELASVHKELNSYKDKAVEAANNLNDERERRTKSEMDKCTLEAKNQALESRVSSAVDEVAELKEKLQKKDNEVSNLVKSLTEIQKFNASASSKVEADKKELAHKVERLQGTIRDLERQETSSSTIVRDLENQLKAEVKARKEAEQNEQEVRTRMKQLESELQENLQKVGVEGGVRQMLEDQVRELRTEHVAVNAQMEAVKAEMKRLQSANVDSKQQHSSQIGTLEEKFQRERESFKSQIDTLQEEKVSLESEVQTLRTRASTVRDGDVEELCKVKREADILRRRLTELTNQGVQSIAQKDNIISELKQKIKQGDKLRRSMHNTIQELRGNVRVFARTRPFLPSDHCDPSVTTPVISCDFDGESLKLLRPGKKPSEPDTFDFTFDKVFAPSAGQDTVFEQVSEFVQSSLDGYHVCLFSYGQTGSGKTHTASYLSYLVGIKLYMQGSGNGQMRGIIPRAIEMILQECETLKQQGWNYVTKVSFLEIYNETLKDLLSTKHNADEKLSIKKDAKGGVYVPGLTMADVTATDQVEVLMERASRARSVACTDMNAQSSRSHSVFTLHLQGVNNKDGVMLNGQLNLVDLAGSERASRSNVSGDRLKETQAINKSLSCLADVFNAIGNKASHIPFRNSKLTYLLQSSLSGDGKTLMMVNLSPTLESASESLCSLRFAKQVNQCELGKPKRQIKWFRLRQFVFCVAMGPKKEKKGKKTKEKKDDGAENGGVLTAEEQAKLFQSANRSLQMQLAERHEIAVKTMESKRELQERVADLQKDFERERKETFGITQDMTRQYKSMQEELLNRVNTLENTNTELRDQLELARVNFEEMKHEKDRLLAAKNLEIQELKAKMEEMAQEFGDMLKETLDKMRERIEITNTSFENDGGSLPMMRRLEEFNLGSPTKS</sequence>
<feature type="repeat" description="WD" evidence="3">
    <location>
        <begin position="134"/>
        <end position="176"/>
    </location>
</feature>
<keyword evidence="9" id="KW-1185">Reference proteome</keyword>
<dbReference type="Gene3D" id="2.130.10.10">
    <property type="entry name" value="YVTN repeat-like/Quinoprotein amine dehydrogenase"/>
    <property type="match status" value="1"/>
</dbReference>
<dbReference type="Pfam" id="PF00400">
    <property type="entry name" value="WD40"/>
    <property type="match status" value="3"/>
</dbReference>
<dbReference type="GO" id="GO:0007018">
    <property type="term" value="P:microtubule-based movement"/>
    <property type="evidence" value="ECO:0007669"/>
    <property type="project" value="InterPro"/>
</dbReference>
<evidence type="ECO:0000256" key="1">
    <source>
        <dbReference type="ARBA" id="ARBA00022741"/>
    </source>
</evidence>
<feature type="region of interest" description="Disordered" evidence="6">
    <location>
        <begin position="1377"/>
        <end position="1396"/>
    </location>
</feature>
<protein>
    <submittedName>
        <fullName evidence="8">Kinesin-like protein KIN-14M</fullName>
    </submittedName>
</protein>
<dbReference type="InterPro" id="IPR036322">
    <property type="entry name" value="WD40_repeat_dom_sf"/>
</dbReference>
<evidence type="ECO:0000256" key="5">
    <source>
        <dbReference type="SAM" id="Coils"/>
    </source>
</evidence>